<dbReference type="GO" id="GO:0005576">
    <property type="term" value="C:extracellular region"/>
    <property type="evidence" value="ECO:0007669"/>
    <property type="project" value="UniProtKB-SubCell"/>
</dbReference>
<comment type="subcellular location">
    <subcellularLocation>
        <location evidence="1">Secreted</location>
    </subcellularLocation>
</comment>
<organism evidence="4 5">
    <name type="scientific">Marichromatium gracile</name>
    <name type="common">Chromatium gracile</name>
    <dbReference type="NCBI Taxonomy" id="1048"/>
    <lineage>
        <taxon>Bacteria</taxon>
        <taxon>Pseudomonadati</taxon>
        <taxon>Pseudomonadota</taxon>
        <taxon>Gammaproteobacteria</taxon>
        <taxon>Chromatiales</taxon>
        <taxon>Chromatiaceae</taxon>
        <taxon>Marichromatium</taxon>
    </lineage>
</organism>
<evidence type="ECO:0000256" key="2">
    <source>
        <dbReference type="ARBA" id="ARBA00022729"/>
    </source>
</evidence>
<dbReference type="GO" id="GO:0016810">
    <property type="term" value="F:hydrolase activity, acting on carbon-nitrogen (but not peptide) bonds"/>
    <property type="evidence" value="ECO:0007669"/>
    <property type="project" value="InterPro"/>
</dbReference>
<dbReference type="Gene3D" id="3.20.20.370">
    <property type="entry name" value="Glycoside hydrolase/deacetylase"/>
    <property type="match status" value="1"/>
</dbReference>
<keyword evidence="2" id="KW-0732">Signal</keyword>
<protein>
    <submittedName>
        <fullName evidence="4">Polysaccharide deacetylase</fullName>
    </submittedName>
</protein>
<dbReference type="EMBL" id="SMDC01000007">
    <property type="protein sequence ID" value="TCW35114.1"/>
    <property type="molecule type" value="Genomic_DNA"/>
</dbReference>
<dbReference type="PANTHER" id="PTHR34216:SF3">
    <property type="entry name" value="POLY-BETA-1,6-N-ACETYL-D-GLUCOSAMINE N-DEACETYLASE"/>
    <property type="match status" value="1"/>
</dbReference>
<dbReference type="InterPro" id="IPR011330">
    <property type="entry name" value="Glyco_hydro/deAcase_b/a-brl"/>
</dbReference>
<dbReference type="InterPro" id="IPR002509">
    <property type="entry name" value="NODB_dom"/>
</dbReference>
<evidence type="ECO:0000256" key="1">
    <source>
        <dbReference type="ARBA" id="ARBA00004613"/>
    </source>
</evidence>
<name>A0A4R4A8T3_MARGR</name>
<gene>
    <name evidence="4" type="ORF">EDC29_10753</name>
</gene>
<proteinExistence type="predicted"/>
<feature type="domain" description="NodB homology" evidence="3">
    <location>
        <begin position="52"/>
        <end position="245"/>
    </location>
</feature>
<dbReference type="PROSITE" id="PS51677">
    <property type="entry name" value="NODB"/>
    <property type="match status" value="1"/>
</dbReference>
<dbReference type="SUPFAM" id="SSF88713">
    <property type="entry name" value="Glycoside hydrolase/deacetylase"/>
    <property type="match status" value="1"/>
</dbReference>
<dbReference type="InterPro" id="IPR051398">
    <property type="entry name" value="Polysacch_Deacetylase"/>
</dbReference>
<dbReference type="CDD" id="cd10918">
    <property type="entry name" value="CE4_NodB_like_5s_6s"/>
    <property type="match status" value="1"/>
</dbReference>
<comment type="caution">
    <text evidence="4">The sequence shown here is derived from an EMBL/GenBank/DDBJ whole genome shotgun (WGS) entry which is preliminary data.</text>
</comment>
<dbReference type="PANTHER" id="PTHR34216">
    <property type="match status" value="1"/>
</dbReference>
<reference evidence="4 5" key="1">
    <citation type="submission" date="2019-03" db="EMBL/GenBank/DDBJ databases">
        <title>Genomic Encyclopedia of Type Strains, Phase IV (KMG-IV): sequencing the most valuable type-strain genomes for metagenomic binning, comparative biology and taxonomic classification.</title>
        <authorList>
            <person name="Goeker M."/>
        </authorList>
    </citation>
    <scope>NUCLEOTIDE SEQUENCE [LARGE SCALE GENOMIC DNA]</scope>
    <source>
        <strain evidence="4 5">DSM 203</strain>
    </source>
</reference>
<evidence type="ECO:0000313" key="4">
    <source>
        <dbReference type="EMBL" id="TCW35114.1"/>
    </source>
</evidence>
<dbReference type="AlphaFoldDB" id="A0A4R4A8T3"/>
<accession>A0A4R4A8T3</accession>
<dbReference type="Proteomes" id="UP000295247">
    <property type="component" value="Unassembled WGS sequence"/>
</dbReference>
<evidence type="ECO:0000313" key="5">
    <source>
        <dbReference type="Proteomes" id="UP000295247"/>
    </source>
</evidence>
<dbReference type="GO" id="GO:0005975">
    <property type="term" value="P:carbohydrate metabolic process"/>
    <property type="evidence" value="ECO:0007669"/>
    <property type="project" value="InterPro"/>
</dbReference>
<sequence>MYHRVDLPGSRFCVPPARFAAQLRALARAGFRAVTLEHFTAWLAGETRLEPGDFLLTFDDGYRDLHHHVLPVLRELDWPGVVFLVSDRIGGESRWATDDEARPVYPLLDAAMIATLRAHGVSFQSHSRTHPRLTALDATALADELAGSRVRLEALLDEPVEALAYPFGAVDERVAEAARAAGYRLAFSTRSGFNRRGEDRWRLRRIDVQGDDSPRTLLRKIRLGTNDGGLMPLVRYYLRRLLGKV</sequence>
<evidence type="ECO:0000259" key="3">
    <source>
        <dbReference type="PROSITE" id="PS51677"/>
    </source>
</evidence>
<dbReference type="Pfam" id="PF01522">
    <property type="entry name" value="Polysacc_deac_1"/>
    <property type="match status" value="1"/>
</dbReference>